<organism evidence="6 7">
    <name type="scientific">Bursaphelenchus okinawaensis</name>
    <dbReference type="NCBI Taxonomy" id="465554"/>
    <lineage>
        <taxon>Eukaryota</taxon>
        <taxon>Metazoa</taxon>
        <taxon>Ecdysozoa</taxon>
        <taxon>Nematoda</taxon>
        <taxon>Chromadorea</taxon>
        <taxon>Rhabditida</taxon>
        <taxon>Tylenchina</taxon>
        <taxon>Tylenchomorpha</taxon>
        <taxon>Aphelenchoidea</taxon>
        <taxon>Aphelenchoididae</taxon>
        <taxon>Bursaphelenchus</taxon>
    </lineage>
</organism>
<accession>A0A811LMD6</accession>
<dbReference type="SUPFAM" id="SSF52025">
    <property type="entry name" value="PA domain"/>
    <property type="match status" value="1"/>
</dbReference>
<dbReference type="Gene3D" id="3.50.30.30">
    <property type="match status" value="1"/>
</dbReference>
<keyword evidence="7" id="KW-1185">Reference proteome</keyword>
<dbReference type="PANTHER" id="PTHR10404">
    <property type="entry name" value="N-ACETYLATED-ALPHA-LINKED ACIDIC DIPEPTIDASE"/>
    <property type="match status" value="1"/>
</dbReference>
<dbReference type="PANTHER" id="PTHR10404:SF46">
    <property type="entry name" value="VACUOLAR PROTEIN SORTING-ASSOCIATED PROTEIN 70"/>
    <property type="match status" value="1"/>
</dbReference>
<keyword evidence="2" id="KW-0812">Transmembrane</keyword>
<dbReference type="AlphaFoldDB" id="A0A811LMD6"/>
<evidence type="ECO:0000259" key="5">
    <source>
        <dbReference type="Pfam" id="PF04389"/>
    </source>
</evidence>
<dbReference type="FunFam" id="3.40.630.10:FF:000101">
    <property type="entry name" value="N-acetylated alpha-linked acidic dipeptidase like 1"/>
    <property type="match status" value="1"/>
</dbReference>
<protein>
    <recommendedName>
        <fullName evidence="8">Peptidase_M28 domain-containing protein</fullName>
    </recommendedName>
</protein>
<dbReference type="SUPFAM" id="SSF53187">
    <property type="entry name" value="Zn-dependent exopeptidases"/>
    <property type="match status" value="1"/>
</dbReference>
<comment type="caution">
    <text evidence="6">The sequence shown here is derived from an EMBL/GenBank/DDBJ whole genome shotgun (WGS) entry which is preliminary data.</text>
</comment>
<dbReference type="Proteomes" id="UP000783686">
    <property type="component" value="Unassembled WGS sequence"/>
</dbReference>
<dbReference type="InterPro" id="IPR003137">
    <property type="entry name" value="PA_domain"/>
</dbReference>
<dbReference type="Pfam" id="PF04253">
    <property type="entry name" value="TFR_dimer"/>
    <property type="match status" value="1"/>
</dbReference>
<keyword evidence="2" id="KW-0472">Membrane</keyword>
<dbReference type="InterPro" id="IPR046450">
    <property type="entry name" value="PA_dom_sf"/>
</dbReference>
<evidence type="ECO:0000259" key="4">
    <source>
        <dbReference type="Pfam" id="PF04253"/>
    </source>
</evidence>
<dbReference type="OrthoDB" id="5841748at2759"/>
<gene>
    <name evidence="6" type="ORF">BOKJ2_LOCUS12933</name>
</gene>
<evidence type="ECO:0000256" key="1">
    <source>
        <dbReference type="ARBA" id="ARBA00005634"/>
    </source>
</evidence>
<name>A0A811LMD6_9BILA</name>
<dbReference type="InterPro" id="IPR039373">
    <property type="entry name" value="Peptidase_M28B"/>
</dbReference>
<dbReference type="Gene3D" id="1.20.930.40">
    <property type="entry name" value="Transferrin receptor-like, dimerisation domain"/>
    <property type="match status" value="1"/>
</dbReference>
<comment type="similarity">
    <text evidence="1">Belongs to the peptidase M28 family. M28B subfamily.</text>
</comment>
<keyword evidence="2" id="KW-1133">Transmembrane helix</keyword>
<feature type="domain" description="PA" evidence="3">
    <location>
        <begin position="238"/>
        <end position="320"/>
    </location>
</feature>
<dbReference type="EMBL" id="CAJFDH010000006">
    <property type="protein sequence ID" value="CAD5228874.1"/>
    <property type="molecule type" value="Genomic_DNA"/>
</dbReference>
<dbReference type="Pfam" id="PF04389">
    <property type="entry name" value="Peptidase_M28"/>
    <property type="match status" value="1"/>
</dbReference>
<dbReference type="GO" id="GO:0004180">
    <property type="term" value="F:carboxypeptidase activity"/>
    <property type="evidence" value="ECO:0007669"/>
    <property type="project" value="TreeGrafter"/>
</dbReference>
<evidence type="ECO:0000313" key="6">
    <source>
        <dbReference type="EMBL" id="CAD5228874.1"/>
    </source>
</evidence>
<evidence type="ECO:0000256" key="2">
    <source>
        <dbReference type="SAM" id="Phobius"/>
    </source>
</evidence>
<dbReference type="InterPro" id="IPR007484">
    <property type="entry name" value="Peptidase_M28"/>
</dbReference>
<evidence type="ECO:0008006" key="8">
    <source>
        <dbReference type="Google" id="ProtNLM"/>
    </source>
</evidence>
<feature type="domain" description="Peptidase M28" evidence="5">
    <location>
        <begin position="420"/>
        <end position="623"/>
    </location>
</feature>
<sequence length="819" mass="93014">MYSHHHYYRFPVDFSDILASDSTPKPRGHRTESSKSLIHSKPDFFTQFEGFIDNTDTSDTSLSSYNDNPKANNRFWVTLNLVILLLLLLGGLSFLYVFSQKPLTCPTQEYGTRNGSRHYDVDAISEILRERVNAERIRENLRWITEDVHVAGTSAQLKLMDKIEEEYKNLGFKVKTYEYEVLLSYPDVNRPNSVHLWSDSDGWITISHGIGTPIGPSTNRDPLGSQWWNAYSSNGTVFAQVVYCNYGIEEDFTLLLQSGVTLKNKILLIRYGAKFRGDKVYLAEQLGAAGVLLYSDPFDFAPEKPHNNLTYPDQVWLPGSDAQRGTLLRFNGDPETPEFPSKPYVHRIKRKELKHEGLLPNIPVMPLGYDDVKSLMEHMDGSEVPWSRWTGSLTTTYKLNSTIRFRMDVNTQLQRAPIKNVVAIWPGQEEPDDWILLSNHIDAWSHGAIDPNSATAVMLEIARVLQATEKSTGWRPRRSLVFGQWDAEEFGLVGSTEFVDEMQTMLSDRVVGVINVDNINGNTTIVAKAAPLMYRALAKAAAKVEQQNIVEVEKGRVTLLDSWTYYSLKGALPGDKSVPGIGHPLSGSDFQPFLGHLGIPVADLRMEGAPQYTFMLYHTMYETSWTVENLIDPTGLIFKSMGQFWIELARDLADSRIIPYDVNDYSVVIAEGILFTEKYLRTLNIDHIIDSFDDIFENLHEAVLKFRNSAARFTQMIHEINNRPNLVDEVRIRSINRRLKGIEKCFLSTGNEQPSRRHIVFRSSSRDNLNGQLFNGLLEVALEVAESGGKDRELVEQVIWEMNRIQMAVESAVHFLSLN</sequence>
<dbReference type="InterPro" id="IPR007365">
    <property type="entry name" value="TFR-like_dimer_dom"/>
</dbReference>
<reference evidence="6" key="1">
    <citation type="submission" date="2020-09" db="EMBL/GenBank/DDBJ databases">
        <authorList>
            <person name="Kikuchi T."/>
        </authorList>
    </citation>
    <scope>NUCLEOTIDE SEQUENCE</scope>
    <source>
        <strain evidence="6">SH1</strain>
    </source>
</reference>
<proteinExistence type="inferred from homology"/>
<evidence type="ECO:0000259" key="3">
    <source>
        <dbReference type="Pfam" id="PF02225"/>
    </source>
</evidence>
<dbReference type="Proteomes" id="UP000614601">
    <property type="component" value="Unassembled WGS sequence"/>
</dbReference>
<evidence type="ECO:0000313" key="7">
    <source>
        <dbReference type="Proteomes" id="UP000614601"/>
    </source>
</evidence>
<dbReference type="Gene3D" id="3.40.630.10">
    <property type="entry name" value="Zn peptidases"/>
    <property type="match status" value="1"/>
</dbReference>
<dbReference type="InterPro" id="IPR036757">
    <property type="entry name" value="TFR-like_dimer_dom_sf"/>
</dbReference>
<dbReference type="Pfam" id="PF02225">
    <property type="entry name" value="PA"/>
    <property type="match status" value="1"/>
</dbReference>
<dbReference type="SUPFAM" id="SSF47672">
    <property type="entry name" value="Transferrin receptor-like dimerisation domain"/>
    <property type="match status" value="1"/>
</dbReference>
<dbReference type="EMBL" id="CAJFCW020000006">
    <property type="protein sequence ID" value="CAG9125186.1"/>
    <property type="molecule type" value="Genomic_DNA"/>
</dbReference>
<feature type="domain" description="Transferrin receptor-like dimerisation" evidence="4">
    <location>
        <begin position="696"/>
        <end position="816"/>
    </location>
</feature>
<feature type="transmembrane region" description="Helical" evidence="2">
    <location>
        <begin position="75"/>
        <end position="98"/>
    </location>
</feature>
<dbReference type="CDD" id="cd02121">
    <property type="entry name" value="PA_GCPII_like"/>
    <property type="match status" value="1"/>
</dbReference>